<evidence type="ECO:0000256" key="1">
    <source>
        <dbReference type="SAM" id="MobiDB-lite"/>
    </source>
</evidence>
<reference evidence="2 3" key="1">
    <citation type="submission" date="2017-08" db="EMBL/GenBank/DDBJ databases">
        <title>Infants hospitalized years apart are colonized by the same room-sourced microbial strains.</title>
        <authorList>
            <person name="Brooks B."/>
            <person name="Olm M.R."/>
            <person name="Firek B.A."/>
            <person name="Baker R."/>
            <person name="Thomas B.C."/>
            <person name="Morowitz M.J."/>
            <person name="Banfield J.F."/>
        </authorList>
    </citation>
    <scope>NUCLEOTIDE SEQUENCE [LARGE SCALE GENOMIC DNA]</scope>
    <source>
        <strain evidence="2">S2_003_000_R2_14</strain>
    </source>
</reference>
<proteinExistence type="predicted"/>
<sequence length="499" mass="53869">MWLALLLASLQAEPTNERVIVVPLDPPKPAAAAPVIVDAGVPEAPRPPPEPAKRPTVIFAEPDAGLAQTAPPPDAPDAGEPPSQLSLRGAAEADLGFFPTGFGPENGADFMTAIRPILGFTVKDVFSIELGPTFRLRIADTPTLNRPSDVGGVLRGADWDETSDFGSIIQSLRIGKPDGIFFVDVGPKRKKTLGLGHLLWRYSNQTNADYHPSGGELAFNVGPLRGEFFASDVLAARIFAGEVAWDIGGTFTADPAVRDRYVLAFSVAHDAQLGGRPFRPDRTLIGPFTPIPATLLHLDGSVVIYRSSELRWMVMAGTGVRANDRSDLGLVIGTTLDATVKEVGFSTRLELRKTAGGFRYGYFGPQYEIQRYSDVGFRDLGLSQALIPDSGSAFLEVRAGIGGKLTFDLAAEYFFWQRLDLDGTLSLALLDDWFFLTTRVSVLGLLQQPRFHMTGGLRVRVLPSFYLLAEGGTVFFPQVDGTLMRGVYGSAGAGIDFER</sequence>
<protein>
    <submittedName>
        <fullName evidence="2">Uncharacterized protein</fullName>
    </submittedName>
</protein>
<evidence type="ECO:0000313" key="2">
    <source>
        <dbReference type="EMBL" id="PZR05975.1"/>
    </source>
</evidence>
<organism evidence="2 3">
    <name type="scientific">Archangium gephyra</name>
    <dbReference type="NCBI Taxonomy" id="48"/>
    <lineage>
        <taxon>Bacteria</taxon>
        <taxon>Pseudomonadati</taxon>
        <taxon>Myxococcota</taxon>
        <taxon>Myxococcia</taxon>
        <taxon>Myxococcales</taxon>
        <taxon>Cystobacterineae</taxon>
        <taxon>Archangiaceae</taxon>
        <taxon>Archangium</taxon>
    </lineage>
</organism>
<name>A0A2W5T3J3_9BACT</name>
<dbReference type="EMBL" id="QFQP01000041">
    <property type="protein sequence ID" value="PZR05975.1"/>
    <property type="molecule type" value="Genomic_DNA"/>
</dbReference>
<feature type="region of interest" description="Disordered" evidence="1">
    <location>
        <begin position="65"/>
        <end position="85"/>
    </location>
</feature>
<accession>A0A2W5T3J3</accession>
<evidence type="ECO:0000313" key="3">
    <source>
        <dbReference type="Proteomes" id="UP000249061"/>
    </source>
</evidence>
<dbReference type="AlphaFoldDB" id="A0A2W5T3J3"/>
<comment type="caution">
    <text evidence="2">The sequence shown here is derived from an EMBL/GenBank/DDBJ whole genome shotgun (WGS) entry which is preliminary data.</text>
</comment>
<gene>
    <name evidence="2" type="ORF">DI536_31435</name>
</gene>
<dbReference type="Proteomes" id="UP000249061">
    <property type="component" value="Unassembled WGS sequence"/>
</dbReference>